<dbReference type="OrthoDB" id="556785at2759"/>
<dbReference type="EMBL" id="PGGS01001781">
    <property type="protein sequence ID" value="PNH00032.1"/>
    <property type="molecule type" value="Genomic_DNA"/>
</dbReference>
<feature type="region of interest" description="Disordered" evidence="1">
    <location>
        <begin position="1"/>
        <end position="20"/>
    </location>
</feature>
<keyword evidence="3" id="KW-1185">Reference proteome</keyword>
<name>A0A2J7ZID2_9CHLO</name>
<proteinExistence type="predicted"/>
<evidence type="ECO:0000256" key="1">
    <source>
        <dbReference type="SAM" id="MobiDB-lite"/>
    </source>
</evidence>
<accession>A0A2J7ZID2</accession>
<comment type="caution">
    <text evidence="2">The sequence shown here is derived from an EMBL/GenBank/DDBJ whole genome shotgun (WGS) entry which is preliminary data.</text>
</comment>
<dbReference type="AlphaFoldDB" id="A0A2J7ZID2"/>
<protein>
    <submittedName>
        <fullName evidence="2">Uncharacterized protein</fullName>
    </submittedName>
</protein>
<sequence>MDNSSDEEASDNADPLSNSERARVLAVKAGHIAKAMAPTTSTGRKRKNWAGAPARDIFLQLAEKYPGALAVAPAQPNDLSAFIRSWTKAFGKRGTVGDQPRTGRRPKVPEVAVALAVAHTIETHPRTQQAMNKTAAFTSIFAMYDINAKTLWYRMKQLQPKLGKYVTLEPKKELTPANVDARLEFSKMSPYNGPWLTAWALDAIWTDAKTIYIEPKSCKVWGLAGAPSIVTEDPRVMVKSWCIKYYSAVNARFGGILLQFVSGTSGSGYTPAKSYKTQAGKPAKGPMADEFKDFISNVKAAYAVRCAAAGIACRPIWSWDNPRIHGSVEKGDWESRGITTANHTQLPTYSPDMHNVIETSHALICAALQKGINDHKPAPSDTLAVYTDMLQGHFKRMLTPEWGLGAVKRLFSKTLPAIISAEGHYPPKDCR</sequence>
<reference evidence="2 3" key="1">
    <citation type="journal article" date="2017" name="Mol. Biol. Evol.">
        <title>The 4-celled Tetrabaena socialis nuclear genome reveals the essential components for genetic control of cell number at the origin of multicellularity in the volvocine lineage.</title>
        <authorList>
            <person name="Featherston J."/>
            <person name="Arakaki Y."/>
            <person name="Hanschen E.R."/>
            <person name="Ferris P.J."/>
            <person name="Michod R.E."/>
            <person name="Olson B.J.S.C."/>
            <person name="Nozaki H."/>
            <person name="Durand P.M."/>
        </authorList>
    </citation>
    <scope>NUCLEOTIDE SEQUENCE [LARGE SCALE GENOMIC DNA]</scope>
    <source>
        <strain evidence="2 3">NIES-571</strain>
    </source>
</reference>
<gene>
    <name evidence="2" type="ORF">TSOC_014167</name>
</gene>
<feature type="compositionally biased region" description="Acidic residues" evidence="1">
    <location>
        <begin position="1"/>
        <end position="11"/>
    </location>
</feature>
<organism evidence="2 3">
    <name type="scientific">Tetrabaena socialis</name>
    <dbReference type="NCBI Taxonomy" id="47790"/>
    <lineage>
        <taxon>Eukaryota</taxon>
        <taxon>Viridiplantae</taxon>
        <taxon>Chlorophyta</taxon>
        <taxon>core chlorophytes</taxon>
        <taxon>Chlorophyceae</taxon>
        <taxon>CS clade</taxon>
        <taxon>Chlamydomonadales</taxon>
        <taxon>Tetrabaenaceae</taxon>
        <taxon>Tetrabaena</taxon>
    </lineage>
</organism>
<evidence type="ECO:0000313" key="2">
    <source>
        <dbReference type="EMBL" id="PNH00032.1"/>
    </source>
</evidence>
<dbReference type="Proteomes" id="UP000236333">
    <property type="component" value="Unassembled WGS sequence"/>
</dbReference>
<evidence type="ECO:0000313" key="3">
    <source>
        <dbReference type="Proteomes" id="UP000236333"/>
    </source>
</evidence>